<dbReference type="PANTHER" id="PTHR48228:SF4">
    <property type="entry name" value="BLR3030 PROTEIN"/>
    <property type="match status" value="1"/>
</dbReference>
<dbReference type="Proteomes" id="UP000543598">
    <property type="component" value="Unassembled WGS sequence"/>
</dbReference>
<dbReference type="SUPFAM" id="SSF89796">
    <property type="entry name" value="CoA-transferase family III (CaiB/BaiF)"/>
    <property type="match status" value="2"/>
</dbReference>
<dbReference type="Gene3D" id="3.40.50.10540">
    <property type="entry name" value="Crotonobetainyl-coa:carnitine coa-transferase, domain 1"/>
    <property type="match status" value="1"/>
</dbReference>
<organism evidence="1 2">
    <name type="scientific">Microbacterium ulmi</name>
    <dbReference type="NCBI Taxonomy" id="179095"/>
    <lineage>
        <taxon>Bacteria</taxon>
        <taxon>Bacillati</taxon>
        <taxon>Actinomycetota</taxon>
        <taxon>Actinomycetes</taxon>
        <taxon>Micrococcales</taxon>
        <taxon>Microbacteriaceae</taxon>
        <taxon>Microbacterium</taxon>
    </lineage>
</organism>
<dbReference type="EMBL" id="JABEMB010000012">
    <property type="protein sequence ID" value="NNH04098.1"/>
    <property type="molecule type" value="Genomic_DNA"/>
</dbReference>
<dbReference type="InterPro" id="IPR023606">
    <property type="entry name" value="CoA-Trfase_III_dom_1_sf"/>
</dbReference>
<comment type="caution">
    <text evidence="1">The sequence shown here is derived from an EMBL/GenBank/DDBJ whole genome shotgun (WGS) entry which is preliminary data.</text>
</comment>
<dbReference type="AlphaFoldDB" id="A0A7Y2M2W0"/>
<protein>
    <submittedName>
        <fullName evidence="1">Carnitine dehydratase</fullName>
    </submittedName>
</protein>
<dbReference type="PANTHER" id="PTHR48228">
    <property type="entry name" value="SUCCINYL-COA--D-CITRAMALATE COA-TRANSFERASE"/>
    <property type="match status" value="1"/>
</dbReference>
<dbReference type="Pfam" id="PF02515">
    <property type="entry name" value="CoA_transf_3"/>
    <property type="match status" value="1"/>
</dbReference>
<dbReference type="InterPro" id="IPR003673">
    <property type="entry name" value="CoA-Trfase_fam_III"/>
</dbReference>
<proteinExistence type="predicted"/>
<dbReference type="InterPro" id="IPR050509">
    <property type="entry name" value="CoA-transferase_III"/>
</dbReference>
<dbReference type="GO" id="GO:0003824">
    <property type="term" value="F:catalytic activity"/>
    <property type="evidence" value="ECO:0007669"/>
    <property type="project" value="InterPro"/>
</dbReference>
<dbReference type="RefSeq" id="WP_167039434.1">
    <property type="nucleotide sequence ID" value="NZ_BAAANA010000001.1"/>
</dbReference>
<keyword evidence="2" id="KW-1185">Reference proteome</keyword>
<accession>A0A7Y2M2W0</accession>
<reference evidence="1 2" key="1">
    <citation type="submission" date="2020-05" db="EMBL/GenBank/DDBJ databases">
        <title>MicrobeNet Type strains.</title>
        <authorList>
            <person name="Nicholson A.C."/>
        </authorList>
    </citation>
    <scope>NUCLEOTIDE SEQUENCE [LARGE SCALE GENOMIC DNA]</scope>
    <source>
        <strain evidence="1 2">JCM 14282</strain>
    </source>
</reference>
<name>A0A7Y2M2W0_9MICO</name>
<evidence type="ECO:0000313" key="1">
    <source>
        <dbReference type="EMBL" id="NNH04098.1"/>
    </source>
</evidence>
<evidence type="ECO:0000313" key="2">
    <source>
        <dbReference type="Proteomes" id="UP000543598"/>
    </source>
</evidence>
<gene>
    <name evidence="1" type="ORF">HLA99_09580</name>
</gene>
<sequence length="423" mass="43818">MATDQPAVPLPARTSVGALAYAAVYAASDAAARVAGGGAVRLDPERIAVAYASERHLRIAGEAPPAWAALSGFFRTSDGWVRTHGNYPHHASALRRGLGLPPDADGEALAAALAGVPAGVAVQAVSRSGGLCVAVNHEKPDVDDELRTTRLVEDRRLGAAPLKPGPGGPADAPLRGIRVLDLTRVIAGPVGTRTLALLGADVLRIDPPGMPEIAWQHLDTGHGKRSAVLDLASSPGRARFEALLADADVVALGYRPAALARLGLSPAQLAQRRPGVVVVRHTAWGDPDRRGFDSLVQASSGISWIESADGTRPGALPAQALDHSAGYLLAAAAIDLLARRAQEGGSWLAETSLRRIAAELLGMPRTAEPETAASFDPAPHLQTFDVDGALVTTAAPAVSYDGGPVAFAPPRPWGQDEPSWLAR</sequence>